<dbReference type="GO" id="GO:0004491">
    <property type="term" value="F:methylmalonate-semialdehyde dehydrogenase (acylating, NAD) activity"/>
    <property type="evidence" value="ECO:0007669"/>
    <property type="project" value="InterPro"/>
</dbReference>
<dbReference type="GO" id="GO:0005739">
    <property type="term" value="C:mitochondrion"/>
    <property type="evidence" value="ECO:0007669"/>
    <property type="project" value="TreeGrafter"/>
</dbReference>
<evidence type="ECO:0000259" key="1">
    <source>
        <dbReference type="Pfam" id="PF00171"/>
    </source>
</evidence>
<dbReference type="GO" id="GO:0006574">
    <property type="term" value="P:L-valine catabolic process"/>
    <property type="evidence" value="ECO:0007669"/>
    <property type="project" value="TreeGrafter"/>
</dbReference>
<sequence>MKAGILIRFMKINCRGFLPFCWPSDSIGAYALQTLISSEVVEHTCGMTSLQMGEFVSNIRSGVDSYSMREPLGVCAGICPSNFPALVPLLMFPIAVACGNTFILKPSEKDPGACMILAELAMEAGLPTGVLNIVHGTNDIVNAICDDDDIKAITFFGPDSVSCQKIIPNYSCTTNPQSAKAAEKLSPMLSPSKAAGMFSGTQEKCVTCGKTAYSLEKNSRSKSRLLLIIDYTQTKLRLFTVVVSNVGNMLMVFESDSKTSSFEHVMSMILMINEKVEIMMALEEEFRVTKALISIVQALMHSFVSLLQKHHFKALMPIFMPNSGQKTNWYGFDISIDDM</sequence>
<protein>
    <recommendedName>
        <fullName evidence="1">Aldehyde dehydrogenase domain-containing protein</fullName>
    </recommendedName>
</protein>
<dbReference type="EMBL" id="JBCNJP010000012">
    <property type="protein sequence ID" value="KAK9070521.1"/>
    <property type="molecule type" value="Genomic_DNA"/>
</dbReference>
<dbReference type="GO" id="GO:0006210">
    <property type="term" value="P:thymine catabolic process"/>
    <property type="evidence" value="ECO:0007669"/>
    <property type="project" value="TreeGrafter"/>
</dbReference>
<comment type="caution">
    <text evidence="2">The sequence shown here is derived from an EMBL/GenBank/DDBJ whole genome shotgun (WGS) entry which is preliminary data.</text>
</comment>
<name>A0AAP0D9U8_9ASTR</name>
<organism evidence="2 3">
    <name type="scientific">Deinandra increscens subsp. villosa</name>
    <dbReference type="NCBI Taxonomy" id="3103831"/>
    <lineage>
        <taxon>Eukaryota</taxon>
        <taxon>Viridiplantae</taxon>
        <taxon>Streptophyta</taxon>
        <taxon>Embryophyta</taxon>
        <taxon>Tracheophyta</taxon>
        <taxon>Spermatophyta</taxon>
        <taxon>Magnoliopsida</taxon>
        <taxon>eudicotyledons</taxon>
        <taxon>Gunneridae</taxon>
        <taxon>Pentapetalae</taxon>
        <taxon>asterids</taxon>
        <taxon>campanulids</taxon>
        <taxon>Asterales</taxon>
        <taxon>Asteraceae</taxon>
        <taxon>Asteroideae</taxon>
        <taxon>Heliantheae alliance</taxon>
        <taxon>Madieae</taxon>
        <taxon>Madiinae</taxon>
        <taxon>Deinandra</taxon>
    </lineage>
</organism>
<dbReference type="AlphaFoldDB" id="A0AAP0D9U8"/>
<dbReference type="InterPro" id="IPR016162">
    <property type="entry name" value="Ald_DH_N"/>
</dbReference>
<dbReference type="InterPro" id="IPR010061">
    <property type="entry name" value="MeMal-semiAld_DH"/>
</dbReference>
<feature type="domain" description="Aldehyde dehydrogenase" evidence="1">
    <location>
        <begin position="38"/>
        <end position="162"/>
    </location>
</feature>
<reference evidence="2 3" key="1">
    <citation type="submission" date="2024-04" db="EMBL/GenBank/DDBJ databases">
        <title>The reference genome of an endangered Asteraceae, Deinandra increscens subsp. villosa, native to the Central Coast of California.</title>
        <authorList>
            <person name="Guilliams M."/>
            <person name="Hasenstab-Lehman K."/>
            <person name="Meyer R."/>
            <person name="Mcevoy S."/>
        </authorList>
    </citation>
    <scope>NUCLEOTIDE SEQUENCE [LARGE SCALE GENOMIC DNA]</scope>
    <source>
        <tissue evidence="2">Leaf</tissue>
    </source>
</reference>
<dbReference type="PANTHER" id="PTHR43866">
    <property type="entry name" value="MALONATE-SEMIALDEHYDE DEHYDROGENASE"/>
    <property type="match status" value="1"/>
</dbReference>
<dbReference type="SUPFAM" id="SSF53720">
    <property type="entry name" value="ALDH-like"/>
    <property type="match status" value="1"/>
</dbReference>
<dbReference type="Gene3D" id="3.40.605.10">
    <property type="entry name" value="Aldehyde Dehydrogenase, Chain A, domain 1"/>
    <property type="match status" value="1"/>
</dbReference>
<dbReference type="InterPro" id="IPR015590">
    <property type="entry name" value="Aldehyde_DH_dom"/>
</dbReference>
<proteinExistence type="predicted"/>
<dbReference type="PANTHER" id="PTHR43866:SF10">
    <property type="entry name" value="METHYLMALONATE-SEMIALDEHYDE DEHYDROGENASE (COA ACYLATING)"/>
    <property type="match status" value="1"/>
</dbReference>
<gene>
    <name evidence="2" type="ORF">SSX86_010923</name>
</gene>
<keyword evidence="3" id="KW-1185">Reference proteome</keyword>
<evidence type="ECO:0000313" key="2">
    <source>
        <dbReference type="EMBL" id="KAK9070521.1"/>
    </source>
</evidence>
<evidence type="ECO:0000313" key="3">
    <source>
        <dbReference type="Proteomes" id="UP001408789"/>
    </source>
</evidence>
<accession>A0AAP0D9U8</accession>
<dbReference type="InterPro" id="IPR016161">
    <property type="entry name" value="Ald_DH/histidinol_DH"/>
</dbReference>
<dbReference type="Proteomes" id="UP001408789">
    <property type="component" value="Unassembled WGS sequence"/>
</dbReference>
<dbReference type="Pfam" id="PF00171">
    <property type="entry name" value="Aldedh"/>
    <property type="match status" value="1"/>
</dbReference>